<reference evidence="2" key="2">
    <citation type="submission" date="2020-09" db="EMBL/GenBank/DDBJ databases">
        <authorList>
            <person name="Sun Q."/>
            <person name="Zhou Y."/>
        </authorList>
    </citation>
    <scope>NUCLEOTIDE SEQUENCE</scope>
    <source>
        <strain evidence="2">CGMCC 1.15493</strain>
    </source>
</reference>
<dbReference type="EMBL" id="BMJJ01000010">
    <property type="protein sequence ID" value="GGD32502.1"/>
    <property type="molecule type" value="Genomic_DNA"/>
</dbReference>
<sequence length="99" mass="10352">MRRFNLSILVLATALALSGCGRKNLPVPPQRTDTPIGESRTPNQDAPASITNFQRANGLGATSTGLAGSSDSSLSISPAEVNRNPTAAKKSFPLDFLLN</sequence>
<organism evidence="2 3">
    <name type="scientific">Aureimonas glaciei</name>
    <dbReference type="NCBI Taxonomy" id="1776957"/>
    <lineage>
        <taxon>Bacteria</taxon>
        <taxon>Pseudomonadati</taxon>
        <taxon>Pseudomonadota</taxon>
        <taxon>Alphaproteobacteria</taxon>
        <taxon>Hyphomicrobiales</taxon>
        <taxon>Aurantimonadaceae</taxon>
        <taxon>Aureimonas</taxon>
    </lineage>
</organism>
<dbReference type="AlphaFoldDB" id="A0A916Y6N2"/>
<evidence type="ECO:0000313" key="2">
    <source>
        <dbReference type="EMBL" id="GGD32502.1"/>
    </source>
</evidence>
<evidence type="ECO:0000313" key="3">
    <source>
        <dbReference type="Proteomes" id="UP000613160"/>
    </source>
</evidence>
<keyword evidence="3" id="KW-1185">Reference proteome</keyword>
<evidence type="ECO:0000256" key="1">
    <source>
        <dbReference type="SAM" id="MobiDB-lite"/>
    </source>
</evidence>
<evidence type="ECO:0008006" key="4">
    <source>
        <dbReference type="Google" id="ProtNLM"/>
    </source>
</evidence>
<dbReference type="Proteomes" id="UP000613160">
    <property type="component" value="Unassembled WGS sequence"/>
</dbReference>
<feature type="compositionally biased region" description="Low complexity" evidence="1">
    <location>
        <begin position="61"/>
        <end position="77"/>
    </location>
</feature>
<protein>
    <recommendedName>
        <fullName evidence="4">Lipoprotein</fullName>
    </recommendedName>
</protein>
<name>A0A916Y6N2_9HYPH</name>
<proteinExistence type="predicted"/>
<feature type="region of interest" description="Disordered" evidence="1">
    <location>
        <begin position="22"/>
        <end position="48"/>
    </location>
</feature>
<gene>
    <name evidence="2" type="ORF">GCM10011335_39410</name>
</gene>
<comment type="caution">
    <text evidence="2">The sequence shown here is derived from an EMBL/GenBank/DDBJ whole genome shotgun (WGS) entry which is preliminary data.</text>
</comment>
<reference evidence="2" key="1">
    <citation type="journal article" date="2014" name="Int. J. Syst. Evol. Microbiol.">
        <title>Complete genome sequence of Corynebacterium casei LMG S-19264T (=DSM 44701T), isolated from a smear-ripened cheese.</title>
        <authorList>
            <consortium name="US DOE Joint Genome Institute (JGI-PGF)"/>
            <person name="Walter F."/>
            <person name="Albersmeier A."/>
            <person name="Kalinowski J."/>
            <person name="Ruckert C."/>
        </authorList>
    </citation>
    <scope>NUCLEOTIDE SEQUENCE</scope>
    <source>
        <strain evidence="2">CGMCC 1.15493</strain>
    </source>
</reference>
<dbReference type="PROSITE" id="PS51257">
    <property type="entry name" value="PROKAR_LIPOPROTEIN"/>
    <property type="match status" value="1"/>
</dbReference>
<accession>A0A916Y6N2</accession>
<feature type="region of interest" description="Disordered" evidence="1">
    <location>
        <begin position="61"/>
        <end position="84"/>
    </location>
</feature>